<gene>
    <name evidence="1" type="ORF">SAMN04487910_2757</name>
</gene>
<evidence type="ECO:0000313" key="2">
    <source>
        <dbReference type="Proteomes" id="UP000198521"/>
    </source>
</evidence>
<dbReference type="STRING" id="1038014.SAMN04487910_2757"/>
<dbReference type="OrthoDB" id="1435942at2"/>
<protein>
    <submittedName>
        <fullName evidence="1">Uncharacterized protein</fullName>
    </submittedName>
</protein>
<dbReference type="EMBL" id="FOAB01000004">
    <property type="protein sequence ID" value="SEL53970.1"/>
    <property type="molecule type" value="Genomic_DNA"/>
</dbReference>
<organism evidence="1 2">
    <name type="scientific">Aquimarina amphilecti</name>
    <dbReference type="NCBI Taxonomy" id="1038014"/>
    <lineage>
        <taxon>Bacteria</taxon>
        <taxon>Pseudomonadati</taxon>
        <taxon>Bacteroidota</taxon>
        <taxon>Flavobacteriia</taxon>
        <taxon>Flavobacteriales</taxon>
        <taxon>Flavobacteriaceae</taxon>
        <taxon>Aquimarina</taxon>
    </lineage>
</organism>
<proteinExistence type="predicted"/>
<keyword evidence="2" id="KW-1185">Reference proteome</keyword>
<name>A0A1H7R144_AQUAM</name>
<dbReference type="AlphaFoldDB" id="A0A1H7R144"/>
<accession>A0A1H7R144</accession>
<dbReference type="Proteomes" id="UP000198521">
    <property type="component" value="Unassembled WGS sequence"/>
</dbReference>
<dbReference type="RefSeq" id="WP_091409426.1">
    <property type="nucleotide sequence ID" value="NZ_FOAB01000004.1"/>
</dbReference>
<reference evidence="1 2" key="1">
    <citation type="submission" date="2016-10" db="EMBL/GenBank/DDBJ databases">
        <authorList>
            <person name="de Groot N.N."/>
        </authorList>
    </citation>
    <scope>NUCLEOTIDE SEQUENCE [LARGE SCALE GENOMIC DNA]</scope>
    <source>
        <strain evidence="1 2">DSM 25232</strain>
    </source>
</reference>
<evidence type="ECO:0000313" key="1">
    <source>
        <dbReference type="EMBL" id="SEL53970.1"/>
    </source>
</evidence>
<sequence length="270" mass="31757">MGFFNRTKSFNWIIKLFKITDEQSVNEFKTEESILKSVELITNQTNLIPTHLDVNFTEVRNKLNDFKKVIAKQEEIYDSMICFGTDRDNTHFSITNQILNYTEKPQNSFIEISIQITDKKINRPDAERIAEKLIIDYEFEYAYITRLPSDYSISTERKMKQGLFSKKMEILKTDHIWPSHLVAINDSYIKKPYRINYLNISQITALKRNSIFSEYGIVKAISSKITKWSLNEQELEHVLADKKIKEISILTPELGFLNTDKAKEYENLMK</sequence>